<feature type="domain" description="FAD-binding" evidence="4">
    <location>
        <begin position="10"/>
        <end position="386"/>
    </location>
</feature>
<dbReference type="Gene3D" id="3.50.50.60">
    <property type="entry name" value="FAD/NAD(P)-binding domain"/>
    <property type="match status" value="1"/>
</dbReference>
<dbReference type="OrthoDB" id="417877at2759"/>
<dbReference type="GO" id="GO:0016491">
    <property type="term" value="F:oxidoreductase activity"/>
    <property type="evidence" value="ECO:0007669"/>
    <property type="project" value="UniProtKB-KW"/>
</dbReference>
<dbReference type="PANTHER" id="PTHR46720">
    <property type="entry name" value="HYDROXYLASE, PUTATIVE (AFU_ORTHOLOGUE AFUA_3G01460)-RELATED"/>
    <property type="match status" value="1"/>
</dbReference>
<dbReference type="Proteomes" id="UP000053477">
    <property type="component" value="Unassembled WGS sequence"/>
</dbReference>
<dbReference type="STRING" id="27342.A0A0H2S4J6"/>
<dbReference type="GO" id="GO:0044550">
    <property type="term" value="P:secondary metabolite biosynthetic process"/>
    <property type="evidence" value="ECO:0007669"/>
    <property type="project" value="TreeGrafter"/>
</dbReference>
<dbReference type="InterPro" id="IPR002938">
    <property type="entry name" value="FAD-bd"/>
</dbReference>
<dbReference type="SUPFAM" id="SSF54373">
    <property type="entry name" value="FAD-linked reductases, C-terminal domain"/>
    <property type="match status" value="1"/>
</dbReference>
<gene>
    <name evidence="5" type="ORF">SCHPADRAFT_935499</name>
</gene>
<dbReference type="InterPro" id="IPR051104">
    <property type="entry name" value="FAD_monoxygenase"/>
</dbReference>
<dbReference type="InterPro" id="IPR036188">
    <property type="entry name" value="FAD/NAD-bd_sf"/>
</dbReference>
<dbReference type="InParanoid" id="A0A0H2S4J6"/>
<proteinExistence type="predicted"/>
<evidence type="ECO:0000313" key="6">
    <source>
        <dbReference type="Proteomes" id="UP000053477"/>
    </source>
</evidence>
<name>A0A0H2S4J6_9AGAM</name>
<keyword evidence="3" id="KW-0560">Oxidoreductase</keyword>
<sequence length="464" mass="51016">MEAKTRFRLAICGGGIGGLTLAAVIHKYYKDDIQVDLYEAKDKFSEIGAGISLWRGPWSIMQLLGLDKALEGIIAGPPEETPRVRFSFRRGDQVDESYTFHEAIMTHGPITMHRTDMLNILVDNLPSNFRTHFNKRLSSYSEDSSGAINLFFSDGSCAEADVLVGADGINSATRKAMYLSLENAAESEDSKHLASFAEARWTGTYAYRTIVDTKLLLEKAPGHRLASTPVIYLGKDKHIVSFPISRGQSLNLIGFVTVAEGEGAEHEGPFVKEVAVDEMIENYNSTWEPEIRQLMSVQCVKRSSRWAIHHVRNLPQYASGRVVLMGDAAHGMTTHLGAGAAQAIEDAFILGRILAHERTNVENIEAALKVYDNVRRPIANAMVERSWNTGLLYEFSVAPGGGSWSGVEPSSAEGLRMIAGGIDDAWSWQSSDLPQDDWLRAEEQLLRHICSQASTDGGAIVTDN</sequence>
<keyword evidence="2" id="KW-0274">FAD</keyword>
<dbReference type="PRINTS" id="PR00420">
    <property type="entry name" value="RNGMNOXGNASE"/>
</dbReference>
<dbReference type="AlphaFoldDB" id="A0A0H2S4J6"/>
<evidence type="ECO:0000256" key="1">
    <source>
        <dbReference type="ARBA" id="ARBA00022630"/>
    </source>
</evidence>
<protein>
    <submittedName>
        <fullName evidence="5">FAD/NAD-binding domain-containing protein</fullName>
    </submittedName>
</protein>
<dbReference type="GO" id="GO:0071949">
    <property type="term" value="F:FAD binding"/>
    <property type="evidence" value="ECO:0007669"/>
    <property type="project" value="InterPro"/>
</dbReference>
<keyword evidence="1" id="KW-0285">Flavoprotein</keyword>
<evidence type="ECO:0000313" key="5">
    <source>
        <dbReference type="EMBL" id="KLO19170.1"/>
    </source>
</evidence>
<dbReference type="Pfam" id="PF01494">
    <property type="entry name" value="FAD_binding_3"/>
    <property type="match status" value="1"/>
</dbReference>
<dbReference type="SUPFAM" id="SSF51905">
    <property type="entry name" value="FAD/NAD(P)-binding domain"/>
    <property type="match status" value="1"/>
</dbReference>
<evidence type="ECO:0000256" key="2">
    <source>
        <dbReference type="ARBA" id="ARBA00022827"/>
    </source>
</evidence>
<evidence type="ECO:0000256" key="3">
    <source>
        <dbReference type="ARBA" id="ARBA00023002"/>
    </source>
</evidence>
<reference evidence="5 6" key="1">
    <citation type="submission" date="2015-04" db="EMBL/GenBank/DDBJ databases">
        <title>Complete genome sequence of Schizopora paradoxa KUC8140, a cosmopolitan wood degrader in East Asia.</title>
        <authorList>
            <consortium name="DOE Joint Genome Institute"/>
            <person name="Min B."/>
            <person name="Park H."/>
            <person name="Jang Y."/>
            <person name="Kim J.-J."/>
            <person name="Kim K.H."/>
            <person name="Pangilinan J."/>
            <person name="Lipzen A."/>
            <person name="Riley R."/>
            <person name="Grigoriev I.V."/>
            <person name="Spatafora J.W."/>
            <person name="Choi I.-G."/>
        </authorList>
    </citation>
    <scope>NUCLEOTIDE SEQUENCE [LARGE SCALE GENOMIC DNA]</scope>
    <source>
        <strain evidence="5 6">KUC8140</strain>
    </source>
</reference>
<organism evidence="5 6">
    <name type="scientific">Schizopora paradoxa</name>
    <dbReference type="NCBI Taxonomy" id="27342"/>
    <lineage>
        <taxon>Eukaryota</taxon>
        <taxon>Fungi</taxon>
        <taxon>Dikarya</taxon>
        <taxon>Basidiomycota</taxon>
        <taxon>Agaricomycotina</taxon>
        <taxon>Agaricomycetes</taxon>
        <taxon>Hymenochaetales</taxon>
        <taxon>Schizoporaceae</taxon>
        <taxon>Schizopora</taxon>
    </lineage>
</organism>
<keyword evidence="6" id="KW-1185">Reference proteome</keyword>
<dbReference type="EMBL" id="KQ085888">
    <property type="protein sequence ID" value="KLO19170.1"/>
    <property type="molecule type" value="Genomic_DNA"/>
</dbReference>
<accession>A0A0H2S4J6</accession>
<dbReference type="PANTHER" id="PTHR46720:SF3">
    <property type="entry name" value="FAD-BINDING DOMAIN-CONTAINING PROTEIN-RELATED"/>
    <property type="match status" value="1"/>
</dbReference>
<evidence type="ECO:0000259" key="4">
    <source>
        <dbReference type="Pfam" id="PF01494"/>
    </source>
</evidence>